<dbReference type="InterPro" id="IPR038695">
    <property type="entry name" value="Saro_0823-like_sf"/>
</dbReference>
<evidence type="ECO:0000313" key="2">
    <source>
        <dbReference type="Proteomes" id="UP000001882"/>
    </source>
</evidence>
<name>D1YV68_METPS</name>
<gene>
    <name evidence="1" type="ordered locus">MCP_0268</name>
</gene>
<evidence type="ECO:0000313" key="1">
    <source>
        <dbReference type="EMBL" id="BAI60340.1"/>
    </source>
</evidence>
<sequence length="114" mass="12847">MSLITGDGRVVSADVELADSFLSRAVGLMFRRSFSGALVFDMGRETYDGIHMLFVFFPIDVVFLDPDKQIVDMKLNLRPWIGTAFPKSRFRYAIELPAGTIEKAQLIIGDKLSW</sequence>
<dbReference type="EMBL" id="AP011532">
    <property type="protein sequence ID" value="BAI60340.1"/>
    <property type="molecule type" value="Genomic_DNA"/>
</dbReference>
<reference evidence="2" key="3">
    <citation type="journal article" date="2011" name="PLoS ONE">
        <title>Genome sequence of a mesophilic hydrogenotrophic methanogen Methanocella paludicola, the first cultivated representative of the order Methanocellales.</title>
        <authorList>
            <person name="Sakai S."/>
            <person name="Takaki Y."/>
            <person name="Shimamura S."/>
            <person name="Sekine M."/>
            <person name="Tajima T."/>
            <person name="Kosugi H."/>
            <person name="Ichikawa N."/>
            <person name="Tasumi E."/>
            <person name="Hiraki A.T."/>
            <person name="Shimizu A."/>
            <person name="Kato Y."/>
            <person name="Nishiko R."/>
            <person name="Mori K."/>
            <person name="Fujita N."/>
            <person name="Imachi H."/>
            <person name="Takai K."/>
        </authorList>
    </citation>
    <scope>NUCLEOTIDE SEQUENCE [LARGE SCALE GENOMIC DNA]</scope>
    <source>
        <strain evidence="2">DSM 17711 / JCM 13418 / NBRC 101707 / SANAE</strain>
    </source>
</reference>
<dbReference type="PANTHER" id="PTHR37953:SF1">
    <property type="entry name" value="UPF0127 PROTEIN MJ1496"/>
    <property type="match status" value="1"/>
</dbReference>
<reference evidence="1 2" key="2">
    <citation type="journal article" date="2008" name="Int. J. Syst. Evol. Microbiol.">
        <title>Methanocella paludicola gen. nov., sp. nov., a methane-producing archaeon, the first isolate of the lineage 'Rice Cluster I', and proposal of the new archaeal order Methanocellales ord. nov.</title>
        <authorList>
            <person name="Sakai S."/>
            <person name="Imachi H."/>
            <person name="Hanada S."/>
            <person name="Ohashi A."/>
            <person name="Harada H."/>
            <person name="Kamagata Y."/>
        </authorList>
    </citation>
    <scope>NUCLEOTIDE SEQUENCE [LARGE SCALE GENOMIC DNA]</scope>
    <source>
        <strain evidence="2">DSM 17711 / JCM 13418 / NBRC 101707 / SANAE</strain>
    </source>
</reference>
<dbReference type="Proteomes" id="UP000001882">
    <property type="component" value="Chromosome"/>
</dbReference>
<evidence type="ECO:0008006" key="3">
    <source>
        <dbReference type="Google" id="ProtNLM"/>
    </source>
</evidence>
<proteinExistence type="predicted"/>
<dbReference type="Pfam" id="PF02643">
    <property type="entry name" value="DUF192"/>
    <property type="match status" value="1"/>
</dbReference>
<protein>
    <recommendedName>
        <fullName evidence="3">DUF192 domain-containing protein</fullName>
    </recommendedName>
</protein>
<keyword evidence="2" id="KW-1185">Reference proteome</keyword>
<dbReference type="STRING" id="304371.MCP_0268"/>
<accession>D1YV68</accession>
<reference evidence="1 2" key="1">
    <citation type="journal article" date="2007" name="Appl. Environ. Microbiol.">
        <title>Isolation of key methanogens for global methane emission from rice paddy fields: a novel isolate affiliated with the clone cluster rice cluster I.</title>
        <authorList>
            <person name="Sakai S."/>
            <person name="Imachi H."/>
            <person name="Sekiguchi Y."/>
            <person name="Ohashi A."/>
            <person name="Harada H."/>
            <person name="Kamagata Y."/>
        </authorList>
    </citation>
    <scope>NUCLEOTIDE SEQUENCE [LARGE SCALE GENOMIC DNA]</scope>
    <source>
        <strain evidence="2">DSM 17711 / JCM 13418 / NBRC 101707 / SANAE</strain>
    </source>
</reference>
<dbReference type="OrthoDB" id="64208at2157"/>
<dbReference type="eggNOG" id="arCOG03113">
    <property type="taxonomic scope" value="Archaea"/>
</dbReference>
<dbReference type="PANTHER" id="PTHR37953">
    <property type="entry name" value="UPF0127 PROTEIN MJ1496"/>
    <property type="match status" value="1"/>
</dbReference>
<dbReference type="GeneID" id="8680401"/>
<dbReference type="AlphaFoldDB" id="D1YV68"/>
<organism evidence="1 2">
    <name type="scientific">Methanocella paludicola (strain DSM 17711 / JCM 13418 / NBRC 101707 / SANAE)</name>
    <dbReference type="NCBI Taxonomy" id="304371"/>
    <lineage>
        <taxon>Archaea</taxon>
        <taxon>Methanobacteriati</taxon>
        <taxon>Methanobacteriota</taxon>
        <taxon>Stenosarchaea group</taxon>
        <taxon>Methanomicrobia</taxon>
        <taxon>Methanocellales</taxon>
        <taxon>Methanocellaceae</taxon>
        <taxon>Methanocella</taxon>
    </lineage>
</organism>
<dbReference type="RefSeq" id="WP_012899020.1">
    <property type="nucleotide sequence ID" value="NC_013665.1"/>
</dbReference>
<dbReference type="InterPro" id="IPR003795">
    <property type="entry name" value="DUF192"/>
</dbReference>
<dbReference type="KEGG" id="mpd:MCP_0268"/>
<dbReference type="Gene3D" id="2.60.120.1140">
    <property type="entry name" value="Protein of unknown function DUF192"/>
    <property type="match status" value="1"/>
</dbReference>
<dbReference type="InParanoid" id="D1YV68"/>